<feature type="transmembrane region" description="Helical" evidence="8">
    <location>
        <begin position="325"/>
        <end position="346"/>
    </location>
</feature>
<feature type="transmembrane region" description="Helical" evidence="8">
    <location>
        <begin position="139"/>
        <end position="161"/>
    </location>
</feature>
<evidence type="ECO:0000256" key="6">
    <source>
        <dbReference type="ARBA" id="ARBA00022989"/>
    </source>
</evidence>
<organism evidence="9 10">
    <name type="scientific">Armillaria solidipes</name>
    <dbReference type="NCBI Taxonomy" id="1076256"/>
    <lineage>
        <taxon>Eukaryota</taxon>
        <taxon>Fungi</taxon>
        <taxon>Dikarya</taxon>
        <taxon>Basidiomycota</taxon>
        <taxon>Agaricomycotina</taxon>
        <taxon>Agaricomycetes</taxon>
        <taxon>Agaricomycetidae</taxon>
        <taxon>Agaricales</taxon>
        <taxon>Marasmiineae</taxon>
        <taxon>Physalacriaceae</taxon>
        <taxon>Armillaria</taxon>
    </lineage>
</organism>
<evidence type="ECO:0000256" key="7">
    <source>
        <dbReference type="ARBA" id="ARBA00023136"/>
    </source>
</evidence>
<dbReference type="PANTHER" id="PTHR11048">
    <property type="entry name" value="PRENYLTRANSFERASES"/>
    <property type="match status" value="1"/>
</dbReference>
<dbReference type="InterPro" id="IPR044878">
    <property type="entry name" value="UbiA_sf"/>
</dbReference>
<dbReference type="GO" id="GO:0016765">
    <property type="term" value="F:transferase activity, transferring alkyl or aryl (other than methyl) groups"/>
    <property type="evidence" value="ECO:0007669"/>
    <property type="project" value="InterPro"/>
</dbReference>
<dbReference type="FunFam" id="1.20.120.1780:FF:000001">
    <property type="entry name" value="4-hydroxybenzoate octaprenyltransferase"/>
    <property type="match status" value="1"/>
</dbReference>
<protein>
    <submittedName>
        <fullName evidence="9">UbiA-domain-containing protein</fullName>
    </submittedName>
</protein>
<feature type="transmembrane region" description="Helical" evidence="8">
    <location>
        <begin position="294"/>
        <end position="313"/>
    </location>
</feature>
<dbReference type="STRING" id="1076256.A0A2H3BPH8"/>
<keyword evidence="5 8" id="KW-0812">Transmembrane</keyword>
<evidence type="ECO:0000256" key="5">
    <source>
        <dbReference type="ARBA" id="ARBA00022692"/>
    </source>
</evidence>
<keyword evidence="10" id="KW-1185">Reference proteome</keyword>
<evidence type="ECO:0000256" key="4">
    <source>
        <dbReference type="ARBA" id="ARBA00022679"/>
    </source>
</evidence>
<feature type="transmembrane region" description="Helical" evidence="8">
    <location>
        <begin position="92"/>
        <end position="113"/>
    </location>
</feature>
<dbReference type="GO" id="GO:0006744">
    <property type="term" value="P:ubiquinone biosynthetic process"/>
    <property type="evidence" value="ECO:0007669"/>
    <property type="project" value="TreeGrafter"/>
</dbReference>
<sequence>MALSTAICSQSSTSISKKGPKETITSSFVSIFSNANTLLAPPTRTEVRACWELCRLQNGMGCATVFLPVAWSLAMVYHTYPELTGMECLTRAVIYFFLCIGIKCLIMTIDDILDYDIDANVERTKNRALPRGAISIERAWLFFALQVVVGSRCISIFALTLLPYADLALPFSLRISMYAWPLYVLYPTCKRWMYFAPIPLGLMFNIGVYMGWADLAPDGVIPYHALTAAYLGATMWTITYETVYQHQDKVDDVKIGMKSLAILCGKHMIPICFATTVGFAALMSWAGYLNEQGLPYYVSVALSAFVLLKELFVMDIDKPRQRMKFFLHTPTIGNLILAGLVADAVVHRVVEGIPL</sequence>
<reference evidence="10" key="1">
    <citation type="journal article" date="2017" name="Nat. Ecol. Evol.">
        <title>Genome expansion and lineage-specific genetic innovations in the forest pathogenic fungi Armillaria.</title>
        <authorList>
            <person name="Sipos G."/>
            <person name="Prasanna A.N."/>
            <person name="Walter M.C."/>
            <person name="O'Connor E."/>
            <person name="Balint B."/>
            <person name="Krizsan K."/>
            <person name="Kiss B."/>
            <person name="Hess J."/>
            <person name="Varga T."/>
            <person name="Slot J."/>
            <person name="Riley R."/>
            <person name="Boka B."/>
            <person name="Rigling D."/>
            <person name="Barry K."/>
            <person name="Lee J."/>
            <person name="Mihaltcheva S."/>
            <person name="LaButti K."/>
            <person name="Lipzen A."/>
            <person name="Waldron R."/>
            <person name="Moloney N.M."/>
            <person name="Sperisen C."/>
            <person name="Kredics L."/>
            <person name="Vagvoelgyi C."/>
            <person name="Patrignani A."/>
            <person name="Fitzpatrick D."/>
            <person name="Nagy I."/>
            <person name="Doyle S."/>
            <person name="Anderson J.B."/>
            <person name="Grigoriev I.V."/>
            <person name="Gueldener U."/>
            <person name="Muensterkoetter M."/>
            <person name="Nagy L.G."/>
        </authorList>
    </citation>
    <scope>NUCLEOTIDE SEQUENCE [LARGE SCALE GENOMIC DNA]</scope>
    <source>
        <strain evidence="10">28-4</strain>
    </source>
</reference>
<evidence type="ECO:0000256" key="8">
    <source>
        <dbReference type="SAM" id="Phobius"/>
    </source>
</evidence>
<feature type="transmembrane region" description="Helical" evidence="8">
    <location>
        <begin position="167"/>
        <end position="186"/>
    </location>
</feature>
<dbReference type="Gene3D" id="1.10.357.140">
    <property type="entry name" value="UbiA prenyltransferase"/>
    <property type="match status" value="1"/>
</dbReference>
<comment type="subcellular location">
    <subcellularLocation>
        <location evidence="2">Membrane</location>
        <topology evidence="2">Multi-pass membrane protein</topology>
    </subcellularLocation>
</comment>
<evidence type="ECO:0000256" key="3">
    <source>
        <dbReference type="ARBA" id="ARBA00005985"/>
    </source>
</evidence>
<evidence type="ECO:0000256" key="2">
    <source>
        <dbReference type="ARBA" id="ARBA00004141"/>
    </source>
</evidence>
<name>A0A2H3BPH8_9AGAR</name>
<dbReference type="Gene3D" id="1.20.120.1780">
    <property type="entry name" value="UbiA prenyltransferase"/>
    <property type="match status" value="1"/>
</dbReference>
<evidence type="ECO:0000313" key="10">
    <source>
        <dbReference type="Proteomes" id="UP000218334"/>
    </source>
</evidence>
<comment type="similarity">
    <text evidence="3">Belongs to the UbiA prenyltransferase family.</text>
</comment>
<dbReference type="InterPro" id="IPR039653">
    <property type="entry name" value="Prenyltransferase"/>
</dbReference>
<feature type="transmembrane region" description="Helical" evidence="8">
    <location>
        <begin position="219"/>
        <end position="239"/>
    </location>
</feature>
<keyword evidence="4" id="KW-0808">Transferase</keyword>
<dbReference type="PANTHER" id="PTHR11048:SF28">
    <property type="entry name" value="4-HYDROXYBENZOATE POLYPRENYLTRANSFERASE, MITOCHONDRIAL"/>
    <property type="match status" value="1"/>
</dbReference>
<feature type="transmembrane region" description="Helical" evidence="8">
    <location>
        <begin position="193"/>
        <end position="213"/>
    </location>
</feature>
<comment type="cofactor">
    <cofactor evidence="1">
        <name>Mg(2+)</name>
        <dbReference type="ChEBI" id="CHEBI:18420"/>
    </cofactor>
</comment>
<feature type="transmembrane region" description="Helical" evidence="8">
    <location>
        <begin position="260"/>
        <end position="288"/>
    </location>
</feature>
<evidence type="ECO:0000256" key="1">
    <source>
        <dbReference type="ARBA" id="ARBA00001946"/>
    </source>
</evidence>
<dbReference type="CDD" id="cd13959">
    <property type="entry name" value="PT_UbiA_COQ2"/>
    <property type="match status" value="1"/>
</dbReference>
<proteinExistence type="inferred from homology"/>
<dbReference type="AlphaFoldDB" id="A0A2H3BPH8"/>
<gene>
    <name evidence="9" type="ORF">ARMSODRAFT_890411</name>
</gene>
<dbReference type="InterPro" id="IPR000537">
    <property type="entry name" value="UbiA_prenyltransferase"/>
</dbReference>
<keyword evidence="7 8" id="KW-0472">Membrane</keyword>
<dbReference type="EMBL" id="KZ293440">
    <property type="protein sequence ID" value="PBK66467.1"/>
    <property type="molecule type" value="Genomic_DNA"/>
</dbReference>
<dbReference type="Proteomes" id="UP000218334">
    <property type="component" value="Unassembled WGS sequence"/>
</dbReference>
<dbReference type="Pfam" id="PF01040">
    <property type="entry name" value="UbiA"/>
    <property type="match status" value="1"/>
</dbReference>
<feature type="transmembrane region" description="Helical" evidence="8">
    <location>
        <begin position="61"/>
        <end position="80"/>
    </location>
</feature>
<accession>A0A2H3BPH8</accession>
<evidence type="ECO:0000313" key="9">
    <source>
        <dbReference type="EMBL" id="PBK66467.1"/>
    </source>
</evidence>
<keyword evidence="6 8" id="KW-1133">Transmembrane helix</keyword>
<dbReference type="GO" id="GO:0005886">
    <property type="term" value="C:plasma membrane"/>
    <property type="evidence" value="ECO:0007669"/>
    <property type="project" value="TreeGrafter"/>
</dbReference>